<dbReference type="EMBL" id="QDKQ01000043">
    <property type="protein sequence ID" value="PVM89157.1"/>
    <property type="molecule type" value="Genomic_DNA"/>
</dbReference>
<evidence type="ECO:0000313" key="11">
    <source>
        <dbReference type="EMBL" id="PVM89157.1"/>
    </source>
</evidence>
<protein>
    <recommendedName>
        <fullName evidence="6 7">D,D-heptose 1,7-bisphosphate phosphatase</fullName>
        <ecNumber evidence="7">3.1.3.-</ecNumber>
    </recommendedName>
</protein>
<comment type="cofactor">
    <cofactor evidence="10">
        <name>Zn(2+)</name>
        <dbReference type="ChEBI" id="CHEBI:29105"/>
    </cofactor>
</comment>
<dbReference type="Pfam" id="PF13344">
    <property type="entry name" value="Hydrolase_6"/>
    <property type="match status" value="1"/>
</dbReference>
<dbReference type="SUPFAM" id="SSF56784">
    <property type="entry name" value="HAD-like"/>
    <property type="match status" value="1"/>
</dbReference>
<dbReference type="InterPro" id="IPR006439">
    <property type="entry name" value="HAD-SF_hydro_IA"/>
</dbReference>
<feature type="active site" description="Proton donor" evidence="8">
    <location>
        <position position="13"/>
    </location>
</feature>
<feature type="binding site" evidence="10">
    <location>
        <position position="139"/>
    </location>
    <ligand>
        <name>Mg(2+)</name>
        <dbReference type="ChEBI" id="CHEBI:18420"/>
    </ligand>
</feature>
<dbReference type="Gene3D" id="3.40.50.1000">
    <property type="entry name" value="HAD superfamily/HAD-like"/>
    <property type="match status" value="1"/>
</dbReference>
<dbReference type="GO" id="GO:0005975">
    <property type="term" value="P:carbohydrate metabolic process"/>
    <property type="evidence" value="ECO:0007669"/>
    <property type="project" value="InterPro"/>
</dbReference>
<feature type="site" description="Stabilizes the phosphoryl group" evidence="9">
    <location>
        <position position="55"/>
    </location>
</feature>
<dbReference type="CDD" id="cd07503">
    <property type="entry name" value="HAD_HisB-N"/>
    <property type="match status" value="1"/>
</dbReference>
<organism evidence="11 12">
    <name type="scientific">Caulobacter endophyticus</name>
    <dbReference type="NCBI Taxonomy" id="2172652"/>
    <lineage>
        <taxon>Bacteria</taxon>
        <taxon>Pseudomonadati</taxon>
        <taxon>Pseudomonadota</taxon>
        <taxon>Alphaproteobacteria</taxon>
        <taxon>Caulobacterales</taxon>
        <taxon>Caulobacteraceae</taxon>
        <taxon>Caulobacter</taxon>
    </lineage>
</organism>
<keyword evidence="3 10" id="KW-0479">Metal-binding</keyword>
<dbReference type="EC" id="3.1.3.-" evidence="7"/>
<keyword evidence="5 7" id="KW-0119">Carbohydrate metabolism</keyword>
<dbReference type="GO" id="GO:0046872">
    <property type="term" value="F:metal ion binding"/>
    <property type="evidence" value="ECO:0007669"/>
    <property type="project" value="UniProtKB-KW"/>
</dbReference>
<feature type="site" description="Stabilizes the phosphoryl group" evidence="9">
    <location>
        <position position="114"/>
    </location>
</feature>
<dbReference type="PANTHER" id="PTHR42891">
    <property type="entry name" value="D-GLYCERO-BETA-D-MANNO-HEPTOSE-1,7-BISPHOSPHATE 7-PHOSPHATASE"/>
    <property type="match status" value="1"/>
</dbReference>
<accession>A0A2T9JZN5</accession>
<evidence type="ECO:0000256" key="9">
    <source>
        <dbReference type="PIRSR" id="PIRSR004682-3"/>
    </source>
</evidence>
<dbReference type="InterPro" id="IPR006543">
    <property type="entry name" value="Histidinol-phos"/>
</dbReference>
<name>A0A2T9JZN5_9CAUL</name>
<comment type="subcellular location">
    <subcellularLocation>
        <location evidence="1 7">Cytoplasm</location>
    </subcellularLocation>
</comment>
<dbReference type="GO" id="GO:0016791">
    <property type="term" value="F:phosphatase activity"/>
    <property type="evidence" value="ECO:0007669"/>
    <property type="project" value="InterPro"/>
</dbReference>
<feature type="site" description="Contributes to substrate recognition" evidence="9">
    <location>
        <position position="113"/>
    </location>
</feature>
<dbReference type="Pfam" id="PF13242">
    <property type="entry name" value="Hydrolase_like"/>
    <property type="match status" value="1"/>
</dbReference>
<proteinExistence type="inferred from homology"/>
<dbReference type="InterPro" id="IPR006357">
    <property type="entry name" value="HAD-SF_hydro_IIA"/>
</dbReference>
<dbReference type="Proteomes" id="UP000245073">
    <property type="component" value="Unassembled WGS sequence"/>
</dbReference>
<keyword evidence="4 7" id="KW-0378">Hydrolase</keyword>
<dbReference type="RefSeq" id="WP_109101221.1">
    <property type="nucleotide sequence ID" value="NZ_QDKQ01000043.1"/>
</dbReference>
<dbReference type="InterPro" id="IPR004446">
    <property type="entry name" value="Heptose_bisP_phosphatase"/>
</dbReference>
<dbReference type="NCBIfam" id="TIGR01656">
    <property type="entry name" value="Histidinol-ppas"/>
    <property type="match status" value="1"/>
</dbReference>
<sequence length="179" mass="19770">MRDEAPLKAVFFDRDGVLNIDHGYVHDIANFEWVPGAREVISELTAAGVQAIVVTNQAGVARGYYTEETMHALHQAMQDELARTGGRISAFYHCPFHRDAVVEAFRCDDHPDRKPNPGMILRGLSENGLSPEECVLVGDNDTDVEAAQRAGMPGYLFKEANLLEFLKARLGARFPKADA</sequence>
<evidence type="ECO:0000313" key="12">
    <source>
        <dbReference type="Proteomes" id="UP000245073"/>
    </source>
</evidence>
<evidence type="ECO:0000256" key="6">
    <source>
        <dbReference type="ARBA" id="ARBA00031828"/>
    </source>
</evidence>
<dbReference type="InterPro" id="IPR006549">
    <property type="entry name" value="HAD-SF_hydro_IIIA"/>
</dbReference>
<feature type="binding site" evidence="10">
    <location>
        <position position="94"/>
    </location>
    <ligand>
        <name>Zn(2+)</name>
        <dbReference type="ChEBI" id="CHEBI:29105"/>
    </ligand>
</feature>
<dbReference type="NCBIfam" id="TIGR01662">
    <property type="entry name" value="HAD-SF-IIIA"/>
    <property type="match status" value="1"/>
</dbReference>
<dbReference type="OrthoDB" id="9814110at2"/>
<evidence type="ECO:0000256" key="5">
    <source>
        <dbReference type="ARBA" id="ARBA00023277"/>
    </source>
</evidence>
<dbReference type="NCBIfam" id="TIGR01549">
    <property type="entry name" value="HAD-SF-IA-v1"/>
    <property type="match status" value="1"/>
</dbReference>
<feature type="binding site" evidence="10">
    <location>
        <position position="13"/>
    </location>
    <ligand>
        <name>Mg(2+)</name>
        <dbReference type="ChEBI" id="CHEBI:18420"/>
    </ligand>
</feature>
<evidence type="ECO:0000256" key="8">
    <source>
        <dbReference type="PIRSR" id="PIRSR004682-1"/>
    </source>
</evidence>
<comment type="cofactor">
    <cofactor evidence="10">
        <name>Mg(2+)</name>
        <dbReference type="ChEBI" id="CHEBI:18420"/>
    </cofactor>
</comment>
<dbReference type="AlphaFoldDB" id="A0A2T9JZN5"/>
<evidence type="ECO:0000256" key="4">
    <source>
        <dbReference type="ARBA" id="ARBA00022801"/>
    </source>
</evidence>
<dbReference type="GO" id="GO:0005737">
    <property type="term" value="C:cytoplasm"/>
    <property type="evidence" value="ECO:0007669"/>
    <property type="project" value="UniProtKB-SubCell"/>
</dbReference>
<comment type="caution">
    <text evidence="11">The sequence shown here is derived from an EMBL/GenBank/DDBJ whole genome shotgun (WGS) entry which is preliminary data.</text>
</comment>
<comment type="similarity">
    <text evidence="7">Belongs to the gmhB family.</text>
</comment>
<keyword evidence="10" id="KW-0460">Magnesium</keyword>
<evidence type="ECO:0000256" key="3">
    <source>
        <dbReference type="ARBA" id="ARBA00022723"/>
    </source>
</evidence>
<evidence type="ECO:0000256" key="1">
    <source>
        <dbReference type="ARBA" id="ARBA00004496"/>
    </source>
</evidence>
<feature type="active site" description="Proton donor" evidence="8">
    <location>
        <position position="15"/>
    </location>
</feature>
<dbReference type="InterPro" id="IPR023214">
    <property type="entry name" value="HAD_sf"/>
</dbReference>
<dbReference type="InterPro" id="IPR036412">
    <property type="entry name" value="HAD-like_sf"/>
</dbReference>
<dbReference type="PANTHER" id="PTHR42891:SF1">
    <property type="entry name" value="D-GLYCERO-BETA-D-MANNO-HEPTOSE-1,7-BISPHOSPHATE 7-PHOSPHATASE"/>
    <property type="match status" value="1"/>
</dbReference>
<evidence type="ECO:0000256" key="10">
    <source>
        <dbReference type="PIRSR" id="PIRSR004682-4"/>
    </source>
</evidence>
<keyword evidence="2 7" id="KW-0963">Cytoplasm</keyword>
<dbReference type="PIRSF" id="PIRSF004682">
    <property type="entry name" value="GmhB"/>
    <property type="match status" value="1"/>
</dbReference>
<keyword evidence="12" id="KW-1185">Reference proteome</keyword>
<feature type="binding site" evidence="10">
    <location>
        <position position="15"/>
    </location>
    <ligand>
        <name>Mg(2+)</name>
        <dbReference type="ChEBI" id="CHEBI:18420"/>
    </ligand>
</feature>
<gene>
    <name evidence="11" type="ORF">DDF67_12530</name>
</gene>
<keyword evidence="10" id="KW-0862">Zinc</keyword>
<evidence type="ECO:0000256" key="2">
    <source>
        <dbReference type="ARBA" id="ARBA00022490"/>
    </source>
</evidence>
<reference evidence="11 12" key="1">
    <citation type="submission" date="2018-04" db="EMBL/GenBank/DDBJ databases">
        <title>The genome sequence of Caulobacter sp. 744.</title>
        <authorList>
            <person name="Gao J."/>
            <person name="Sun J."/>
        </authorList>
    </citation>
    <scope>NUCLEOTIDE SEQUENCE [LARGE SCALE GENOMIC DNA]</scope>
    <source>
        <strain evidence="11 12">774</strain>
    </source>
</reference>
<evidence type="ECO:0000256" key="7">
    <source>
        <dbReference type="PIRNR" id="PIRNR004682"/>
    </source>
</evidence>